<gene>
    <name evidence="1" type="ORF">J2S13_001971</name>
</gene>
<proteinExistence type="predicted"/>
<name>A0AAJ1WJK0_9BACI</name>
<dbReference type="RefSeq" id="WP_110113995.1">
    <property type="nucleotide sequence ID" value="NZ_JAUSUC010000022.1"/>
</dbReference>
<sequence>MKDNMENCPHCNTNLQGELIPKEQQESYGATHFTRKIGIYDLLKDQTVKWKCPDCGDEWDR</sequence>
<reference evidence="1" key="1">
    <citation type="submission" date="2023-07" db="EMBL/GenBank/DDBJ databases">
        <title>Genomic Encyclopedia of Type Strains, Phase IV (KMG-IV): sequencing the most valuable type-strain genomes for metagenomic binning, comparative biology and taxonomic classification.</title>
        <authorList>
            <person name="Goeker M."/>
        </authorList>
    </citation>
    <scope>NUCLEOTIDE SEQUENCE</scope>
    <source>
        <strain evidence="1">DSM 23947</strain>
    </source>
</reference>
<protein>
    <submittedName>
        <fullName evidence="1">RNA-binding Zn-ribbon protein involved in translation (DUF1610 family)</fullName>
    </submittedName>
</protein>
<comment type="caution">
    <text evidence="1">The sequence shown here is derived from an EMBL/GenBank/DDBJ whole genome shotgun (WGS) entry which is preliminary data.</text>
</comment>
<dbReference type="EMBL" id="JAUSUC010000022">
    <property type="protein sequence ID" value="MDQ0215553.1"/>
    <property type="molecule type" value="Genomic_DNA"/>
</dbReference>
<keyword evidence="2" id="KW-1185">Reference proteome</keyword>
<accession>A0AAJ1WJK0</accession>
<dbReference type="Proteomes" id="UP001237207">
    <property type="component" value="Unassembled WGS sequence"/>
</dbReference>
<evidence type="ECO:0000313" key="1">
    <source>
        <dbReference type="EMBL" id="MDQ0215553.1"/>
    </source>
</evidence>
<dbReference type="AlphaFoldDB" id="A0AAJ1WJK0"/>
<evidence type="ECO:0000313" key="2">
    <source>
        <dbReference type="Proteomes" id="UP001237207"/>
    </source>
</evidence>
<organism evidence="1 2">
    <name type="scientific">Oikeobacillus pervagus</name>
    <dbReference type="NCBI Taxonomy" id="1325931"/>
    <lineage>
        <taxon>Bacteria</taxon>
        <taxon>Bacillati</taxon>
        <taxon>Bacillota</taxon>
        <taxon>Bacilli</taxon>
        <taxon>Bacillales</taxon>
        <taxon>Bacillaceae</taxon>
        <taxon>Oikeobacillus</taxon>
    </lineage>
</organism>